<feature type="region of interest" description="Disordered" evidence="2">
    <location>
        <begin position="638"/>
        <end position="663"/>
    </location>
</feature>
<protein>
    <recommendedName>
        <fullName evidence="3">FHF complex subunit HOOK-interacting protein C-terminal domain-containing protein</fullName>
    </recommendedName>
</protein>
<evidence type="ECO:0000256" key="2">
    <source>
        <dbReference type="SAM" id="MobiDB-lite"/>
    </source>
</evidence>
<dbReference type="OrthoDB" id="5350595at2759"/>
<organism evidence="4 5">
    <name type="scientific">Polysphondylium violaceum</name>
    <dbReference type="NCBI Taxonomy" id="133409"/>
    <lineage>
        <taxon>Eukaryota</taxon>
        <taxon>Amoebozoa</taxon>
        <taxon>Evosea</taxon>
        <taxon>Eumycetozoa</taxon>
        <taxon>Dictyostelia</taxon>
        <taxon>Dictyosteliales</taxon>
        <taxon>Dictyosteliaceae</taxon>
        <taxon>Polysphondylium</taxon>
    </lineage>
</organism>
<comment type="caution">
    <text evidence="4">The sequence shown here is derived from an EMBL/GenBank/DDBJ whole genome shotgun (WGS) entry which is preliminary data.</text>
</comment>
<keyword evidence="5" id="KW-1185">Reference proteome</keyword>
<feature type="domain" description="FHF complex subunit HOOK-interacting protein C-terminal" evidence="3">
    <location>
        <begin position="676"/>
        <end position="767"/>
    </location>
</feature>
<dbReference type="AlphaFoldDB" id="A0A8J4Q0X8"/>
<feature type="region of interest" description="Disordered" evidence="2">
    <location>
        <begin position="279"/>
        <end position="313"/>
    </location>
</feature>
<dbReference type="EMBL" id="AJWJ01000074">
    <property type="protein sequence ID" value="KAF2076062.1"/>
    <property type="molecule type" value="Genomic_DNA"/>
</dbReference>
<sequence length="824" mass="92532">MVSRLFSTIGEVLAPTTHSDLDDLKSHWKAIRLFYLDKRDDIESFHEFQLPGHLISMVSLLIEENKHMGDDGPCLEFFLKNKIFETLCLLGEHDTPTGVRKLVLQTITILLSDLSLPLLPHMSAHKPICSLIKNMITQSKKTPPTSPSTQSVNNQKEATSPISTPSNTIPNTSTGIDNNNNNNSSISGSSDLIPQTSKVMLQSNDDSEFVNLLETLAIKLKKYPTLIGFFQENSFKPGETFIVYQGLLNHLWTHGSVGERARKAMIQCLELIPETPIDSSMLSPTNNVNQSNSSNEKSNINNNNNNNNSSSSSSINIIENLLTTPPPSPLKKSSTTSSSNGTYVSPLEDVPEFSDPLNLLNHIKFMNNMISELIQTYDLLPKTIPSVHYSISGPPISSENLNVLDCFKSRVSFCCSLSTLKHNGIGDYILNLWEETFLSDTLGPNLLHLNDDRSSTTMLYLKEILPLLEGPILDSTIQFLLGEIYENKEDHENDFLLRKTLIERMSSKNFIVSISALRLFSTIIGLHHFQALFNLVLVYMPKKTRFSYHNLTNLKEAQRSITNYLSLFESKSNESSSLGTLVDVFQNKVNSQTNGYSAYLVDARYQITYYSSACSNWPQVYLFPSKKDYLAQQKLEENNNSNNSSNLNNSNNNISPPVSPTLSPANSENCNSIPYIGSFLLQLISLFENSITLPIEINFVITGIFSKLCYYPCPQLYPYLIHCPNENIVNDKLSLYTVLQNLSTEIEEKSLSYPKFTEILDQLSVYMTDSNVITSKEEIRFSNDPILCELKPSDINFFNSVIILKEFCKELASIIQARVVFSSS</sequence>
<evidence type="ECO:0000256" key="1">
    <source>
        <dbReference type="ARBA" id="ARBA00024336"/>
    </source>
</evidence>
<feature type="compositionally biased region" description="Low complexity" evidence="2">
    <location>
        <begin position="286"/>
        <end position="313"/>
    </location>
</feature>
<evidence type="ECO:0000313" key="4">
    <source>
        <dbReference type="EMBL" id="KAF2076062.1"/>
    </source>
</evidence>
<feature type="compositionally biased region" description="Low complexity" evidence="2">
    <location>
        <begin position="638"/>
        <end position="653"/>
    </location>
</feature>
<dbReference type="Pfam" id="PF10257">
    <property type="entry name" value="RAI16-like"/>
    <property type="match status" value="1"/>
</dbReference>
<dbReference type="InterPro" id="IPR045669">
    <property type="entry name" value="FHIP_C"/>
</dbReference>
<feature type="compositionally biased region" description="Polar residues" evidence="2">
    <location>
        <begin position="654"/>
        <end position="663"/>
    </location>
</feature>
<gene>
    <name evidence="4" type="ORF">CYY_002626</name>
</gene>
<comment type="similarity">
    <text evidence="1">Belongs to the FHIP family.</text>
</comment>
<dbReference type="PANTHER" id="PTHR21705">
    <property type="entry name" value="RAI16 PROTEIN-RELATED"/>
    <property type="match status" value="1"/>
</dbReference>
<evidence type="ECO:0000313" key="5">
    <source>
        <dbReference type="Proteomes" id="UP000695562"/>
    </source>
</evidence>
<feature type="region of interest" description="Disordered" evidence="2">
    <location>
        <begin position="139"/>
        <end position="191"/>
    </location>
</feature>
<dbReference type="InterPro" id="IPR019384">
    <property type="entry name" value="FHIP"/>
</dbReference>
<name>A0A8J4Q0X8_9MYCE</name>
<feature type="compositionally biased region" description="Polar residues" evidence="2">
    <location>
        <begin position="139"/>
        <end position="158"/>
    </location>
</feature>
<dbReference type="Pfam" id="PF19314">
    <property type="entry name" value="DUF5917"/>
    <property type="match status" value="1"/>
</dbReference>
<evidence type="ECO:0000259" key="3">
    <source>
        <dbReference type="Pfam" id="PF19314"/>
    </source>
</evidence>
<dbReference type="PANTHER" id="PTHR21705:SF11">
    <property type="entry name" value="FHIP FAMILY PROTEIN CG3558"/>
    <property type="match status" value="1"/>
</dbReference>
<feature type="compositionally biased region" description="Low complexity" evidence="2">
    <location>
        <begin position="159"/>
        <end position="191"/>
    </location>
</feature>
<accession>A0A8J4Q0X8</accession>
<reference evidence="4" key="1">
    <citation type="submission" date="2020-01" db="EMBL/GenBank/DDBJ databases">
        <title>Development of genomics and gene disruption for Polysphondylium violaceum indicates a role for the polyketide synthase stlB in stalk morphogenesis.</title>
        <authorList>
            <person name="Narita B."/>
            <person name="Kawabe Y."/>
            <person name="Kin K."/>
            <person name="Saito T."/>
            <person name="Gibbs R."/>
            <person name="Kuspa A."/>
            <person name="Muzny D."/>
            <person name="Queller D."/>
            <person name="Richards S."/>
            <person name="Strassman J."/>
            <person name="Sucgang R."/>
            <person name="Worley K."/>
            <person name="Schaap P."/>
        </authorList>
    </citation>
    <scope>NUCLEOTIDE SEQUENCE</scope>
    <source>
        <strain evidence="4">QSvi11</strain>
    </source>
</reference>
<proteinExistence type="inferred from homology"/>
<dbReference type="Proteomes" id="UP000695562">
    <property type="component" value="Unassembled WGS sequence"/>
</dbReference>